<dbReference type="InterPro" id="IPR010753">
    <property type="entry name" value="DUF1330"/>
</dbReference>
<organism evidence="2 4">
    <name type="scientific">Bradyrhizobium guangzhouense</name>
    <dbReference type="NCBI Taxonomy" id="1325095"/>
    <lineage>
        <taxon>Bacteria</taxon>
        <taxon>Pseudomonadati</taxon>
        <taxon>Pseudomonadota</taxon>
        <taxon>Alphaproteobacteria</taxon>
        <taxon>Hyphomicrobiales</taxon>
        <taxon>Nitrobacteraceae</taxon>
        <taxon>Bradyrhizobium</taxon>
    </lineage>
</organism>
<evidence type="ECO:0000313" key="2">
    <source>
        <dbReference type="EMBL" id="QAU49985.1"/>
    </source>
</evidence>
<dbReference type="Proteomes" id="UP000288972">
    <property type="component" value="Chromosome"/>
</dbReference>
<evidence type="ECO:0000313" key="4">
    <source>
        <dbReference type="Proteomes" id="UP000288972"/>
    </source>
</evidence>
<dbReference type="Proteomes" id="UP000290401">
    <property type="component" value="Unassembled WGS sequence"/>
</dbReference>
<protein>
    <submittedName>
        <fullName evidence="3">DUF1330 domain-containing protein</fullName>
    </submittedName>
</protein>
<gene>
    <name evidence="3" type="ORF">EAS56_35955</name>
    <name evidence="2" type="ORF">XH91_04960</name>
</gene>
<sequence>MACEIAGCVRPSCVAALAMLPNFTTDDSTCRSRSRIRRPIRASQSASFFAISLAYIHIRDLAILLIASPRHGRGVHGHHSPGDPMTLTRTLTSSLAALAGLGAAAVHGLHAEGNAPAYVINEISVSDPAGFASYATQEGALIDKFGGRFLSRGGKTAVVAGELPKRVTIYVFDSLERAQAWRDAPEQKQLVAIRDKASSFRSFIVEGCGACKPPTG</sequence>
<dbReference type="Gene3D" id="3.30.70.100">
    <property type="match status" value="1"/>
</dbReference>
<name>A0AAE5X7D1_9BRAD</name>
<dbReference type="EMBL" id="CP030053">
    <property type="protein sequence ID" value="QAU49985.1"/>
    <property type="molecule type" value="Genomic_DNA"/>
</dbReference>
<dbReference type="SUPFAM" id="SSF54909">
    <property type="entry name" value="Dimeric alpha+beta barrel"/>
    <property type="match status" value="1"/>
</dbReference>
<keyword evidence="5" id="KW-1185">Reference proteome</keyword>
<reference evidence="2 4" key="1">
    <citation type="submission" date="2018-06" db="EMBL/GenBank/DDBJ databases">
        <title>Comparative genomics of rhizobia nodulating Arachis hypogaea in China.</title>
        <authorList>
            <person name="Li Y."/>
        </authorList>
    </citation>
    <scope>NUCLEOTIDE SEQUENCE [LARGE SCALE GENOMIC DNA]</scope>
    <source>
        <strain evidence="2 4">CCBAU 51670</strain>
    </source>
</reference>
<proteinExistence type="predicted"/>
<dbReference type="InterPro" id="IPR011008">
    <property type="entry name" value="Dimeric_a/b-barrel"/>
</dbReference>
<accession>A0AAE5X7D1</accession>
<reference evidence="3 5" key="2">
    <citation type="submission" date="2018-10" db="EMBL/GenBank/DDBJ databases">
        <title>Bradyrhizobium sp. nov., effective nodules isolated from peanut in China.</title>
        <authorList>
            <person name="Li Y."/>
        </authorList>
    </citation>
    <scope>NUCLEOTIDE SEQUENCE [LARGE SCALE GENOMIC DNA]</scope>
    <source>
        <strain evidence="3 5">CCBAU 53426</strain>
    </source>
</reference>
<dbReference type="Pfam" id="PF07045">
    <property type="entry name" value="DUF1330"/>
    <property type="match status" value="1"/>
</dbReference>
<dbReference type="EMBL" id="RDQZ01000051">
    <property type="protein sequence ID" value="RXH05088.1"/>
    <property type="molecule type" value="Genomic_DNA"/>
</dbReference>
<evidence type="ECO:0000313" key="5">
    <source>
        <dbReference type="Proteomes" id="UP000290401"/>
    </source>
</evidence>
<evidence type="ECO:0000313" key="3">
    <source>
        <dbReference type="EMBL" id="RXH05088.1"/>
    </source>
</evidence>
<dbReference type="AlphaFoldDB" id="A0AAE5X7D1"/>
<dbReference type="KEGG" id="bgz:XH91_04960"/>
<dbReference type="PANTHER" id="PTHR41521">
    <property type="match status" value="1"/>
</dbReference>
<evidence type="ECO:0000259" key="1">
    <source>
        <dbReference type="Pfam" id="PF07045"/>
    </source>
</evidence>
<feature type="domain" description="DUF1330" evidence="1">
    <location>
        <begin position="116"/>
        <end position="208"/>
    </location>
</feature>
<dbReference type="PANTHER" id="PTHR41521:SF4">
    <property type="entry name" value="BLR0684 PROTEIN"/>
    <property type="match status" value="1"/>
</dbReference>